<feature type="active site" evidence="16">
    <location>
        <position position="121"/>
    </location>
</feature>
<keyword evidence="7 16" id="KW-0235">DNA replication</keyword>
<evidence type="ECO:0000256" key="2">
    <source>
        <dbReference type="ARBA" id="ARBA00010945"/>
    </source>
</evidence>
<accession>A0ABU1T102</accession>
<evidence type="ECO:0000256" key="8">
    <source>
        <dbReference type="ARBA" id="ARBA00022723"/>
    </source>
</evidence>
<evidence type="ECO:0000256" key="16">
    <source>
        <dbReference type="HAMAP-Rule" id="MF_01113"/>
    </source>
</evidence>
<dbReference type="RefSeq" id="WP_309955296.1">
    <property type="nucleotide sequence ID" value="NZ_JAVDUJ010000001.1"/>
</dbReference>
<evidence type="ECO:0000256" key="9">
    <source>
        <dbReference type="ARBA" id="ARBA00022763"/>
    </source>
</evidence>
<dbReference type="PANTHER" id="PTHR11076">
    <property type="entry name" value="DNA REPAIR POLYMERASE UMUC / TRANSFERASE FAMILY MEMBER"/>
    <property type="match status" value="1"/>
</dbReference>
<dbReference type="PROSITE" id="PS50173">
    <property type="entry name" value="UMUC"/>
    <property type="match status" value="1"/>
</dbReference>
<dbReference type="InterPro" id="IPR017961">
    <property type="entry name" value="DNA_pol_Y-fam_little_finger"/>
</dbReference>
<dbReference type="InterPro" id="IPR043128">
    <property type="entry name" value="Rev_trsase/Diguanyl_cyclase"/>
</dbReference>
<keyword evidence="10 16" id="KW-0460">Magnesium</keyword>
<evidence type="ECO:0000256" key="4">
    <source>
        <dbReference type="ARBA" id="ARBA00022490"/>
    </source>
</evidence>
<keyword evidence="8 16" id="KW-0479">Metal-binding</keyword>
<dbReference type="EMBL" id="JAVDUJ010000001">
    <property type="protein sequence ID" value="MDR6939013.1"/>
    <property type="molecule type" value="Genomic_DNA"/>
</dbReference>
<evidence type="ECO:0000256" key="1">
    <source>
        <dbReference type="ARBA" id="ARBA00004496"/>
    </source>
</evidence>
<keyword evidence="5 16" id="KW-0808">Transferase</keyword>
<keyword evidence="4 16" id="KW-0963">Cytoplasm</keyword>
<dbReference type="Proteomes" id="UP001266099">
    <property type="component" value="Unassembled WGS sequence"/>
</dbReference>
<evidence type="ECO:0000256" key="3">
    <source>
        <dbReference type="ARBA" id="ARBA00022457"/>
    </source>
</evidence>
<comment type="catalytic activity">
    <reaction evidence="15 16">
        <text>DNA(n) + a 2'-deoxyribonucleoside 5'-triphosphate = DNA(n+1) + diphosphate</text>
        <dbReference type="Rhea" id="RHEA:22508"/>
        <dbReference type="Rhea" id="RHEA-COMP:17339"/>
        <dbReference type="Rhea" id="RHEA-COMP:17340"/>
        <dbReference type="ChEBI" id="CHEBI:33019"/>
        <dbReference type="ChEBI" id="CHEBI:61560"/>
        <dbReference type="ChEBI" id="CHEBI:173112"/>
        <dbReference type="EC" id="2.7.7.7"/>
    </reaction>
</comment>
<reference evidence="18 19" key="1">
    <citation type="submission" date="2023-07" db="EMBL/GenBank/DDBJ databases">
        <title>Sequencing the genomes of 1000 actinobacteria strains.</title>
        <authorList>
            <person name="Klenk H.-P."/>
        </authorList>
    </citation>
    <scope>NUCLEOTIDE SEQUENCE [LARGE SCALE GENOMIC DNA]</scope>
    <source>
        <strain evidence="18 19">DSM 15539</strain>
    </source>
</reference>
<dbReference type="CDD" id="cd03586">
    <property type="entry name" value="PolY_Pol_IV_kappa"/>
    <property type="match status" value="1"/>
</dbReference>
<dbReference type="Pfam" id="PF21999">
    <property type="entry name" value="IMS_HHH_1"/>
    <property type="match status" value="1"/>
</dbReference>
<keyword evidence="9 16" id="KW-0227">DNA damage</keyword>
<organism evidence="18 19">
    <name type="scientific">Arcanobacterium hippocoleae</name>
    <dbReference type="NCBI Taxonomy" id="149017"/>
    <lineage>
        <taxon>Bacteria</taxon>
        <taxon>Bacillati</taxon>
        <taxon>Actinomycetota</taxon>
        <taxon>Actinomycetes</taxon>
        <taxon>Actinomycetales</taxon>
        <taxon>Actinomycetaceae</taxon>
        <taxon>Arcanobacterium</taxon>
    </lineage>
</organism>
<dbReference type="NCBIfam" id="NF003015">
    <property type="entry name" value="PRK03858.1"/>
    <property type="match status" value="1"/>
</dbReference>
<evidence type="ECO:0000256" key="7">
    <source>
        <dbReference type="ARBA" id="ARBA00022705"/>
    </source>
</evidence>
<evidence type="ECO:0000256" key="13">
    <source>
        <dbReference type="ARBA" id="ARBA00023204"/>
    </source>
</evidence>
<dbReference type="InterPro" id="IPR050116">
    <property type="entry name" value="DNA_polymerase-Y"/>
</dbReference>
<evidence type="ECO:0000313" key="19">
    <source>
        <dbReference type="Proteomes" id="UP001266099"/>
    </source>
</evidence>
<dbReference type="InterPro" id="IPR053848">
    <property type="entry name" value="IMS_HHH_1"/>
</dbReference>
<name>A0ABU1T102_9ACTO</name>
<feature type="binding site" evidence="16">
    <location>
        <position position="27"/>
    </location>
    <ligand>
        <name>Mg(2+)</name>
        <dbReference type="ChEBI" id="CHEBI:18420"/>
    </ligand>
</feature>
<dbReference type="Gene3D" id="3.30.70.270">
    <property type="match status" value="1"/>
</dbReference>
<dbReference type="Gene3D" id="1.10.150.20">
    <property type="entry name" value="5' to 3' exonuclease, C-terminal subdomain"/>
    <property type="match status" value="1"/>
</dbReference>
<evidence type="ECO:0000313" key="18">
    <source>
        <dbReference type="EMBL" id="MDR6939013.1"/>
    </source>
</evidence>
<comment type="subcellular location">
    <subcellularLocation>
        <location evidence="1 16">Cytoplasm</location>
    </subcellularLocation>
</comment>
<proteinExistence type="inferred from homology"/>
<dbReference type="SUPFAM" id="SSF56672">
    <property type="entry name" value="DNA/RNA polymerases"/>
    <property type="match status" value="1"/>
</dbReference>
<keyword evidence="3 16" id="KW-0515">Mutator protein</keyword>
<dbReference type="Gene3D" id="3.30.1490.100">
    <property type="entry name" value="DNA polymerase, Y-family, little finger domain"/>
    <property type="match status" value="1"/>
</dbReference>
<feature type="site" description="Substrate discrimination" evidence="16">
    <location>
        <position position="32"/>
    </location>
</feature>
<dbReference type="EC" id="2.7.7.7" evidence="16"/>
<evidence type="ECO:0000256" key="14">
    <source>
        <dbReference type="ARBA" id="ARBA00025589"/>
    </source>
</evidence>
<dbReference type="GO" id="GO:0003887">
    <property type="term" value="F:DNA-directed DNA polymerase activity"/>
    <property type="evidence" value="ECO:0007669"/>
    <property type="project" value="UniProtKB-EC"/>
</dbReference>
<dbReference type="NCBIfam" id="NF002677">
    <property type="entry name" value="PRK02406.1"/>
    <property type="match status" value="1"/>
</dbReference>
<comment type="subunit">
    <text evidence="16">Monomer.</text>
</comment>
<evidence type="ECO:0000256" key="10">
    <source>
        <dbReference type="ARBA" id="ARBA00022842"/>
    </source>
</evidence>
<dbReference type="PANTHER" id="PTHR11076:SF33">
    <property type="entry name" value="DNA POLYMERASE KAPPA"/>
    <property type="match status" value="1"/>
</dbReference>
<evidence type="ECO:0000259" key="17">
    <source>
        <dbReference type="PROSITE" id="PS50173"/>
    </source>
</evidence>
<gene>
    <name evidence="16" type="primary">dinB</name>
    <name evidence="18" type="ORF">J2S36_000556</name>
</gene>
<evidence type="ECO:0000256" key="12">
    <source>
        <dbReference type="ARBA" id="ARBA00023125"/>
    </source>
</evidence>
<keyword evidence="19" id="KW-1185">Reference proteome</keyword>
<keyword evidence="13 16" id="KW-0234">DNA repair</keyword>
<dbReference type="InterPro" id="IPR036775">
    <property type="entry name" value="DNA_pol_Y-fam_lit_finger_sf"/>
</dbReference>
<protein>
    <recommendedName>
        <fullName evidence="16">DNA polymerase IV</fullName>
        <shortName evidence="16">Pol IV</shortName>
        <ecNumber evidence="16">2.7.7.7</ecNumber>
    </recommendedName>
</protein>
<evidence type="ECO:0000256" key="15">
    <source>
        <dbReference type="ARBA" id="ARBA00049244"/>
    </source>
</evidence>
<evidence type="ECO:0000256" key="5">
    <source>
        <dbReference type="ARBA" id="ARBA00022679"/>
    </source>
</evidence>
<dbReference type="HAMAP" id="MF_01113">
    <property type="entry name" value="DNApol_IV"/>
    <property type="match status" value="1"/>
</dbReference>
<sequence length="415" mass="45043">MSRGVRISDVKRDWGDDDSATPILHIDMDAFFVSVELLDQPHLHGKPVAVGGHERGVISAASYAAREYGVNSAMPVARAKKLCPDLILLPVNMEKYRAVSAQIMAIFAQVTPLIEQISVDEAFIDVGGVRKLFGSPLTIAKSLRARIRNEVGVPASIGIANTKHLAKLASTHAKPDGLLLVPAACSQEFLDLLPISALWGVGEKTAQRLMQRGIESVTDVHAVGVRRLQAIVGQAAGAKIYALATNQDSRSVVDSREEKSLSREQTFFDPITSMPKVHRALLAQSEELACRLRREGLRALNVSLKIRTGKFETITRSRSLQSATFLGLEIYSAAVHLFSQLPFPASGIRLIGVRVANLQSRMQAVQDPLDADQRSEAAARAIDSVREKYGMEALSLATLCNRDAKPELPSGESRG</sequence>
<feature type="binding site" evidence="16">
    <location>
        <position position="120"/>
    </location>
    <ligand>
        <name>Mg(2+)</name>
        <dbReference type="ChEBI" id="CHEBI:18420"/>
    </ligand>
</feature>
<dbReference type="InterPro" id="IPR022880">
    <property type="entry name" value="DNApol_IV"/>
</dbReference>
<evidence type="ECO:0000256" key="6">
    <source>
        <dbReference type="ARBA" id="ARBA00022695"/>
    </source>
</evidence>
<comment type="caution">
    <text evidence="18">The sequence shown here is derived from an EMBL/GenBank/DDBJ whole genome shotgun (WGS) entry which is preliminary data.</text>
</comment>
<comment type="similarity">
    <text evidence="2 16">Belongs to the DNA polymerase type-Y family.</text>
</comment>
<dbReference type="Pfam" id="PF00817">
    <property type="entry name" value="IMS"/>
    <property type="match status" value="1"/>
</dbReference>
<dbReference type="SUPFAM" id="SSF100879">
    <property type="entry name" value="Lesion bypass DNA polymerase (Y-family), little finger domain"/>
    <property type="match status" value="1"/>
</dbReference>
<feature type="domain" description="UmuC" evidence="17">
    <location>
        <begin position="23"/>
        <end position="202"/>
    </location>
</feature>
<dbReference type="InterPro" id="IPR043502">
    <property type="entry name" value="DNA/RNA_pol_sf"/>
</dbReference>
<dbReference type="Pfam" id="PF11799">
    <property type="entry name" value="IMS_C"/>
    <property type="match status" value="1"/>
</dbReference>
<keyword evidence="11 16" id="KW-0239">DNA-directed DNA polymerase</keyword>
<keyword evidence="6 16" id="KW-0548">Nucleotidyltransferase</keyword>
<evidence type="ECO:0000256" key="11">
    <source>
        <dbReference type="ARBA" id="ARBA00022932"/>
    </source>
</evidence>
<dbReference type="Gene3D" id="3.40.1170.60">
    <property type="match status" value="1"/>
</dbReference>
<comment type="cofactor">
    <cofactor evidence="16">
        <name>Mg(2+)</name>
        <dbReference type="ChEBI" id="CHEBI:18420"/>
    </cofactor>
    <text evidence="16">Binds 2 magnesium ions per subunit.</text>
</comment>
<dbReference type="InterPro" id="IPR001126">
    <property type="entry name" value="UmuC"/>
</dbReference>
<comment type="function">
    <text evidence="14 16">Poorly processive, error-prone DNA polymerase involved in untargeted mutagenesis. Copies undamaged DNA at stalled replication forks, which arise in vivo from mismatched or misaligned primer ends. These misaligned primers can be extended by PolIV. Exhibits no 3'-5' exonuclease (proofreading) activity. May be involved in translesional synthesis, in conjunction with the beta clamp from PolIII.</text>
</comment>
<keyword evidence="12 16" id="KW-0238">DNA-binding</keyword>